<dbReference type="GeneID" id="109060488"/>
<protein>
    <submittedName>
        <fullName evidence="2">Neuromedin-S isoform X1</fullName>
    </submittedName>
</protein>
<dbReference type="InterPro" id="IPR043253">
    <property type="entry name" value="NmS"/>
</dbReference>
<feature type="chain" id="PRO_5040184170" evidence="1">
    <location>
        <begin position="39"/>
        <end position="148"/>
    </location>
</feature>
<accession>A0A9Q9YIU3</accession>
<dbReference type="PANTHER" id="PTHR32414:SF2">
    <property type="entry name" value="NEUROMEDIN-S"/>
    <property type="match status" value="1"/>
</dbReference>
<dbReference type="RefSeq" id="XP_042620336.1">
    <property type="nucleotide sequence ID" value="XM_042764402.1"/>
</dbReference>
<sequence>MGSASASGSGSGGACPRHFALFCSVVFVLSIFFSSAESYPNPLTDCEDYGDYIQGSALFSTLCGAHWRNQEQEQIQNVFKRFLFHYSKAHNSAGSVERESHSVHPLMRLSPKLSLRRKKQQKLKRVCGVSGRRIRDVFCPYLGSSAAP</sequence>
<dbReference type="KEGG" id="ccar:109060488"/>
<reference evidence="2" key="1">
    <citation type="submission" date="2025-08" db="UniProtKB">
        <authorList>
            <consortium name="RefSeq"/>
        </authorList>
    </citation>
    <scope>IDENTIFICATION</scope>
    <source>
        <tissue evidence="2">Muscle</tissue>
    </source>
</reference>
<proteinExistence type="predicted"/>
<dbReference type="AlphaFoldDB" id="A0A9Q9YIU3"/>
<dbReference type="OrthoDB" id="9940794at2759"/>
<dbReference type="PANTHER" id="PTHR32414">
    <property type="entry name" value="NEUROMEDIN-S"/>
    <property type="match status" value="1"/>
</dbReference>
<feature type="signal peptide" evidence="1">
    <location>
        <begin position="1"/>
        <end position="38"/>
    </location>
</feature>
<gene>
    <name evidence="2" type="primary">LOC109060488</name>
</gene>
<evidence type="ECO:0000313" key="2">
    <source>
        <dbReference type="RefSeq" id="XP_042620336.1"/>
    </source>
</evidence>
<organism evidence="2">
    <name type="scientific">Cyprinus carpio</name>
    <name type="common">Common carp</name>
    <dbReference type="NCBI Taxonomy" id="7962"/>
    <lineage>
        <taxon>Eukaryota</taxon>
        <taxon>Metazoa</taxon>
        <taxon>Chordata</taxon>
        <taxon>Craniata</taxon>
        <taxon>Vertebrata</taxon>
        <taxon>Euteleostomi</taxon>
        <taxon>Actinopterygii</taxon>
        <taxon>Neopterygii</taxon>
        <taxon>Teleostei</taxon>
        <taxon>Ostariophysi</taxon>
        <taxon>Cypriniformes</taxon>
        <taxon>Cyprinidae</taxon>
        <taxon>Cyprininae</taxon>
        <taxon>Cyprinus</taxon>
    </lineage>
</organism>
<name>A0A9Q9YIU3_CYPCA</name>
<dbReference type="Proteomes" id="UP001155660">
    <property type="component" value="Chromosome A9"/>
</dbReference>
<keyword evidence="1" id="KW-0732">Signal</keyword>
<evidence type="ECO:0000256" key="1">
    <source>
        <dbReference type="SAM" id="SignalP"/>
    </source>
</evidence>